<gene>
    <name evidence="3" type="ORF">D0Y65_043043</name>
    <name evidence="2" type="ORF">glysoja_032120</name>
</gene>
<keyword evidence="1" id="KW-1133">Transmembrane helix</keyword>
<keyword evidence="3" id="KW-0378">Hydrolase</keyword>
<dbReference type="GO" id="GO:0008233">
    <property type="term" value="F:peptidase activity"/>
    <property type="evidence" value="ECO:0007669"/>
    <property type="project" value="UniProtKB-KW"/>
</dbReference>
<dbReference type="Proteomes" id="UP000289340">
    <property type="component" value="Chromosome 16"/>
</dbReference>
<organism evidence="2">
    <name type="scientific">Glycine soja</name>
    <name type="common">Wild soybean</name>
    <dbReference type="NCBI Taxonomy" id="3848"/>
    <lineage>
        <taxon>Eukaryota</taxon>
        <taxon>Viridiplantae</taxon>
        <taxon>Streptophyta</taxon>
        <taxon>Embryophyta</taxon>
        <taxon>Tracheophyta</taxon>
        <taxon>Spermatophyta</taxon>
        <taxon>Magnoliopsida</taxon>
        <taxon>eudicotyledons</taxon>
        <taxon>Gunneridae</taxon>
        <taxon>Pentapetalae</taxon>
        <taxon>rosids</taxon>
        <taxon>fabids</taxon>
        <taxon>Fabales</taxon>
        <taxon>Fabaceae</taxon>
        <taxon>Papilionoideae</taxon>
        <taxon>50 kb inversion clade</taxon>
        <taxon>NPAAA clade</taxon>
        <taxon>indigoferoid/millettioid clade</taxon>
        <taxon>Phaseoleae</taxon>
        <taxon>Glycine</taxon>
        <taxon>Glycine subgen. Soja</taxon>
    </lineage>
</organism>
<keyword evidence="3" id="KW-0645">Protease</keyword>
<sequence length="85" mass="9856">MRSFCSRCFTFCVKNSLKQKGRKLHTTHLWVFMDLEGNDGVIPSYSLFRKARYGEDTIIANFDTGNFGPLFLLLYIFAFPESHLP</sequence>
<reference evidence="3 4" key="2">
    <citation type="submission" date="2018-09" db="EMBL/GenBank/DDBJ databases">
        <title>A high-quality reference genome of wild soybean provides a powerful tool to mine soybean genomes.</title>
        <authorList>
            <person name="Xie M."/>
            <person name="Chung C.Y.L."/>
            <person name="Li M.-W."/>
            <person name="Wong F.-L."/>
            <person name="Chan T.-F."/>
            <person name="Lam H.-M."/>
        </authorList>
    </citation>
    <scope>NUCLEOTIDE SEQUENCE [LARGE SCALE GENOMIC DNA]</scope>
    <source>
        <strain evidence="4">cv. W05</strain>
        <tissue evidence="3">Hypocotyl of etiolated seedlings</tissue>
    </source>
</reference>
<evidence type="ECO:0000313" key="2">
    <source>
        <dbReference type="EMBL" id="KHN00003.1"/>
    </source>
</evidence>
<name>A0A0B2NXN6_GLYSO</name>
<evidence type="ECO:0000313" key="4">
    <source>
        <dbReference type="Proteomes" id="UP000289340"/>
    </source>
</evidence>
<evidence type="ECO:0000256" key="1">
    <source>
        <dbReference type="SAM" id="Phobius"/>
    </source>
</evidence>
<evidence type="ECO:0000313" key="3">
    <source>
        <dbReference type="EMBL" id="RZB60112.1"/>
    </source>
</evidence>
<dbReference type="EMBL" id="KN671322">
    <property type="protein sequence ID" value="KHN00003.1"/>
    <property type="molecule type" value="Genomic_DNA"/>
</dbReference>
<dbReference type="AlphaFoldDB" id="A0A0B2NXN6"/>
<keyword evidence="1" id="KW-0812">Transmembrane</keyword>
<dbReference type="GO" id="GO:0006508">
    <property type="term" value="P:proteolysis"/>
    <property type="evidence" value="ECO:0007669"/>
    <property type="project" value="UniProtKB-KW"/>
</dbReference>
<dbReference type="EMBL" id="QZWG01000016">
    <property type="protein sequence ID" value="RZB60112.1"/>
    <property type="molecule type" value="Genomic_DNA"/>
</dbReference>
<protein>
    <submittedName>
        <fullName evidence="3">Subtilisin-like protease SBT5.4</fullName>
    </submittedName>
</protein>
<accession>A0A0B2NXN6</accession>
<dbReference type="Proteomes" id="UP000053555">
    <property type="component" value="Unassembled WGS sequence"/>
</dbReference>
<reference evidence="2" key="1">
    <citation type="submission" date="2014-07" db="EMBL/GenBank/DDBJ databases">
        <title>Identification of a novel salt tolerance gene in wild soybean by whole-genome sequencing.</title>
        <authorList>
            <person name="Lam H.-M."/>
            <person name="Qi X."/>
            <person name="Li M.-W."/>
            <person name="Liu X."/>
            <person name="Xie M."/>
            <person name="Ni M."/>
            <person name="Xu X."/>
        </authorList>
    </citation>
    <scope>NUCLEOTIDE SEQUENCE [LARGE SCALE GENOMIC DNA]</scope>
    <source>
        <tissue evidence="2">Root</tissue>
    </source>
</reference>
<keyword evidence="1" id="KW-0472">Membrane</keyword>
<proteinExistence type="predicted"/>
<keyword evidence="4" id="KW-1185">Reference proteome</keyword>
<feature type="transmembrane region" description="Helical" evidence="1">
    <location>
        <begin position="58"/>
        <end position="78"/>
    </location>
</feature>